<dbReference type="Proteomes" id="UP000028924">
    <property type="component" value="Unassembled WGS sequence"/>
</dbReference>
<feature type="compositionally biased region" description="Basic residues" evidence="1">
    <location>
        <begin position="39"/>
        <end position="56"/>
    </location>
</feature>
<name>A0A087SRU1_AUXPR</name>
<keyword evidence="3" id="KW-1185">Reference proteome</keyword>
<accession>A0A087SRU1</accession>
<proteinExistence type="predicted"/>
<feature type="compositionally biased region" description="Pro residues" evidence="1">
    <location>
        <begin position="61"/>
        <end position="83"/>
    </location>
</feature>
<dbReference type="AlphaFoldDB" id="A0A087SRU1"/>
<protein>
    <submittedName>
        <fullName evidence="2">Uncharacterized protein</fullName>
    </submittedName>
</protein>
<dbReference type="KEGG" id="apro:F751_5358"/>
<dbReference type="GeneID" id="23616749"/>
<feature type="region of interest" description="Disordered" evidence="1">
    <location>
        <begin position="24"/>
        <end position="95"/>
    </location>
</feature>
<gene>
    <name evidence="2" type="ORF">F751_5358</name>
</gene>
<reference evidence="2 3" key="1">
    <citation type="journal article" date="2014" name="BMC Genomics">
        <title>Oil accumulation mechanisms of the oleaginous microalga Chlorella protothecoides revealed through its genome, transcriptomes, and proteomes.</title>
        <authorList>
            <person name="Gao C."/>
            <person name="Wang Y."/>
            <person name="Shen Y."/>
            <person name="Yan D."/>
            <person name="He X."/>
            <person name="Dai J."/>
            <person name="Wu Q."/>
        </authorList>
    </citation>
    <scope>NUCLEOTIDE SEQUENCE [LARGE SCALE GENOMIC DNA]</scope>
    <source>
        <strain evidence="2 3">0710</strain>
    </source>
</reference>
<evidence type="ECO:0000313" key="2">
    <source>
        <dbReference type="EMBL" id="KFM28445.1"/>
    </source>
</evidence>
<organism evidence="2 3">
    <name type="scientific">Auxenochlorella protothecoides</name>
    <name type="common">Green microalga</name>
    <name type="synonym">Chlorella protothecoides</name>
    <dbReference type="NCBI Taxonomy" id="3075"/>
    <lineage>
        <taxon>Eukaryota</taxon>
        <taxon>Viridiplantae</taxon>
        <taxon>Chlorophyta</taxon>
        <taxon>core chlorophytes</taxon>
        <taxon>Trebouxiophyceae</taxon>
        <taxon>Chlorellales</taxon>
        <taxon>Chlorellaceae</taxon>
        <taxon>Auxenochlorella</taxon>
    </lineage>
</organism>
<dbReference type="RefSeq" id="XP_011401460.1">
    <property type="nucleotide sequence ID" value="XM_011403158.1"/>
</dbReference>
<evidence type="ECO:0000313" key="3">
    <source>
        <dbReference type="Proteomes" id="UP000028924"/>
    </source>
</evidence>
<dbReference type="EMBL" id="KL662168">
    <property type="protein sequence ID" value="KFM28445.1"/>
    <property type="molecule type" value="Genomic_DNA"/>
</dbReference>
<sequence length="191" mass="20189">MSSMMSRWPSCLCLPRLCTPPLATAAQRRPGPGCQAHTGPRRFPRMRAWRATRRPGRCSSSPPPAPGRPPGGPPGGVPHPSTPGRPSAGCRPRPRPGPHVTACVCGRGGPRVECAGNVTGMSRAGSQGGKMWDERSPNPMYKRLLPKGQLCSNPSTPFSCHTPCLRAKPIGGQVVLEQREDLGNVGDGHLG</sequence>
<evidence type="ECO:0000256" key="1">
    <source>
        <dbReference type="SAM" id="MobiDB-lite"/>
    </source>
</evidence>